<comment type="caution">
    <text evidence="2">The sequence shown here is derived from an EMBL/GenBank/DDBJ whole genome shotgun (WGS) entry which is preliminary data.</text>
</comment>
<dbReference type="Gene3D" id="3.30.300.90">
    <property type="entry name" value="BolA-like"/>
    <property type="match status" value="1"/>
</dbReference>
<evidence type="ECO:0000256" key="1">
    <source>
        <dbReference type="RuleBase" id="RU003860"/>
    </source>
</evidence>
<gene>
    <name evidence="2" type="primary">uvi31</name>
    <name evidence="2" type="ORF">Sste5346_002458</name>
</gene>
<dbReference type="SUPFAM" id="SSF82657">
    <property type="entry name" value="BolA-like"/>
    <property type="match status" value="1"/>
</dbReference>
<dbReference type="InterPro" id="IPR036065">
    <property type="entry name" value="BolA-like_sf"/>
</dbReference>
<dbReference type="Proteomes" id="UP001583186">
    <property type="component" value="Unassembled WGS sequence"/>
</dbReference>
<comment type="similarity">
    <text evidence="1">Belongs to the BolA/IbaG family.</text>
</comment>
<protein>
    <submittedName>
        <fullName evidence="2">BolA domain UV induced protein Uvi31</fullName>
    </submittedName>
</protein>
<sequence length="140" mass="15582">MLTRYLAPRRLLGLRSLATMAQPKSTPVEDLIRERLAPLNPTRLDIFNDSHLHAHHAAMADKVQTGETHFRLVITTAAFESKRQPARHRMVYSLLDDEMKRDGGIHALQLRTMTPAEEAAKEAAKAKTMADAVGCGKDQA</sequence>
<dbReference type="Pfam" id="PF01722">
    <property type="entry name" value="BolA"/>
    <property type="match status" value="1"/>
</dbReference>
<organism evidence="2 3">
    <name type="scientific">Sporothrix stenoceras</name>
    <dbReference type="NCBI Taxonomy" id="5173"/>
    <lineage>
        <taxon>Eukaryota</taxon>
        <taxon>Fungi</taxon>
        <taxon>Dikarya</taxon>
        <taxon>Ascomycota</taxon>
        <taxon>Pezizomycotina</taxon>
        <taxon>Sordariomycetes</taxon>
        <taxon>Sordariomycetidae</taxon>
        <taxon>Ophiostomatales</taxon>
        <taxon>Ophiostomataceae</taxon>
        <taxon>Sporothrix</taxon>
    </lineage>
</organism>
<proteinExistence type="inferred from homology"/>
<keyword evidence="3" id="KW-1185">Reference proteome</keyword>
<dbReference type="EMBL" id="JAWCUI010000010">
    <property type="protein sequence ID" value="KAL1900148.1"/>
    <property type="molecule type" value="Genomic_DNA"/>
</dbReference>
<dbReference type="InterPro" id="IPR002634">
    <property type="entry name" value="BolA"/>
</dbReference>
<evidence type="ECO:0000313" key="3">
    <source>
        <dbReference type="Proteomes" id="UP001583186"/>
    </source>
</evidence>
<evidence type="ECO:0000313" key="2">
    <source>
        <dbReference type="EMBL" id="KAL1900148.1"/>
    </source>
</evidence>
<reference evidence="2 3" key="1">
    <citation type="journal article" date="2024" name="IMA Fungus">
        <title>IMA Genome - F19 : A genome assembly and annotation guide to empower mycologists, including annotated draft genome sequences of Ceratocystis pirilliformis, Diaporthe australafricana, Fusarium ophioides, Paecilomyces lecythidis, and Sporothrix stenoceras.</title>
        <authorList>
            <person name="Aylward J."/>
            <person name="Wilson A.M."/>
            <person name="Visagie C.M."/>
            <person name="Spraker J."/>
            <person name="Barnes I."/>
            <person name="Buitendag C."/>
            <person name="Ceriani C."/>
            <person name="Del Mar Angel L."/>
            <person name="du Plessis D."/>
            <person name="Fuchs T."/>
            <person name="Gasser K."/>
            <person name="Kramer D."/>
            <person name="Li W."/>
            <person name="Munsamy K."/>
            <person name="Piso A."/>
            <person name="Price J.L."/>
            <person name="Sonnekus B."/>
            <person name="Thomas C."/>
            <person name="van der Nest A."/>
            <person name="van Dijk A."/>
            <person name="van Heerden A."/>
            <person name="van Vuuren N."/>
            <person name="Yilmaz N."/>
            <person name="Duong T.A."/>
            <person name="van der Merwe N.A."/>
            <person name="Wingfield M.J."/>
            <person name="Wingfield B.D."/>
        </authorList>
    </citation>
    <scope>NUCLEOTIDE SEQUENCE [LARGE SCALE GENOMIC DNA]</scope>
    <source>
        <strain evidence="2 3">CMW 5346</strain>
    </source>
</reference>
<dbReference type="PANTHER" id="PTHR46230:SF7">
    <property type="entry name" value="BOLA-LIKE PROTEIN 1"/>
    <property type="match status" value="1"/>
</dbReference>
<name>A0ABR3ZK01_9PEZI</name>
<dbReference type="PANTHER" id="PTHR46230">
    <property type="match status" value="1"/>
</dbReference>
<accession>A0ABR3ZK01</accession>